<comment type="caution">
    <text evidence="3">The sequence shown here is derived from an EMBL/GenBank/DDBJ whole genome shotgun (WGS) entry which is preliminary data.</text>
</comment>
<evidence type="ECO:0000313" key="4">
    <source>
        <dbReference type="Proteomes" id="UP001175228"/>
    </source>
</evidence>
<dbReference type="PANTHER" id="PTHR35043:SF7">
    <property type="entry name" value="TRANSCRIPTION FACTOR DOMAIN-CONTAINING PROTEIN"/>
    <property type="match status" value="1"/>
</dbReference>
<evidence type="ECO:0000256" key="2">
    <source>
        <dbReference type="SAM" id="SignalP"/>
    </source>
</evidence>
<feature type="transmembrane region" description="Helical" evidence="1">
    <location>
        <begin position="43"/>
        <end position="63"/>
    </location>
</feature>
<accession>A0AA39P158</accession>
<sequence>MHKVFVIIYILLLVGRAFGAQESPDNGKDQSACVGDQRTVLSIIWSCLATIFACTWLAVHPNVPGRHITSKGTISCAIERTKIMAITILAPEIIVWAAEQFFVAWKLCHGKYDSIASVNNLATGKTGKSNLTLAHGFLSMGGLYYTRQKKIRQKPAPKPLSSVLPCSVGDYLLDDDRFQDPQLPPHYTPISEIIRIPGTLVNLDALESKSRLVRKLAAISPETIEDRSKGDALSKTISILQLSWFIVQCIARALQHLPITLLEMSTLAFTGLSILMYSLWWYKPFNVKYQISLDGSEWPDTNDPKESTFPVPCSWTERAQNIFFWVSDWIESTTLGLAVDEFCGHEFYRFYSGTSEEVTK</sequence>
<name>A0AA39P158_9AGAR</name>
<keyword evidence="1" id="KW-0812">Transmembrane</keyword>
<dbReference type="Proteomes" id="UP001175228">
    <property type="component" value="Unassembled WGS sequence"/>
</dbReference>
<evidence type="ECO:0000256" key="1">
    <source>
        <dbReference type="SAM" id="Phobius"/>
    </source>
</evidence>
<evidence type="ECO:0000313" key="3">
    <source>
        <dbReference type="EMBL" id="KAK0475636.1"/>
    </source>
</evidence>
<gene>
    <name evidence="3" type="ORF">EDD18DRAFT_194519</name>
</gene>
<keyword evidence="2" id="KW-0732">Signal</keyword>
<feature type="chain" id="PRO_5041303818" evidence="2">
    <location>
        <begin position="20"/>
        <end position="360"/>
    </location>
</feature>
<dbReference type="PANTHER" id="PTHR35043">
    <property type="entry name" value="TRANSCRIPTION FACTOR DOMAIN-CONTAINING PROTEIN"/>
    <property type="match status" value="1"/>
</dbReference>
<organism evidence="3 4">
    <name type="scientific">Armillaria luteobubalina</name>
    <dbReference type="NCBI Taxonomy" id="153913"/>
    <lineage>
        <taxon>Eukaryota</taxon>
        <taxon>Fungi</taxon>
        <taxon>Dikarya</taxon>
        <taxon>Basidiomycota</taxon>
        <taxon>Agaricomycotina</taxon>
        <taxon>Agaricomycetes</taxon>
        <taxon>Agaricomycetidae</taxon>
        <taxon>Agaricales</taxon>
        <taxon>Marasmiineae</taxon>
        <taxon>Physalacriaceae</taxon>
        <taxon>Armillaria</taxon>
    </lineage>
</organism>
<keyword evidence="4" id="KW-1185">Reference proteome</keyword>
<proteinExistence type="predicted"/>
<protein>
    <submittedName>
        <fullName evidence="3">Uncharacterized protein</fullName>
    </submittedName>
</protein>
<keyword evidence="1" id="KW-0472">Membrane</keyword>
<dbReference type="AlphaFoldDB" id="A0AA39P158"/>
<keyword evidence="1" id="KW-1133">Transmembrane helix</keyword>
<dbReference type="EMBL" id="JAUEPU010000146">
    <property type="protein sequence ID" value="KAK0475636.1"/>
    <property type="molecule type" value="Genomic_DNA"/>
</dbReference>
<feature type="signal peptide" evidence="2">
    <location>
        <begin position="1"/>
        <end position="19"/>
    </location>
</feature>
<feature type="transmembrane region" description="Helical" evidence="1">
    <location>
        <begin position="261"/>
        <end position="282"/>
    </location>
</feature>
<reference evidence="3" key="1">
    <citation type="submission" date="2023-06" db="EMBL/GenBank/DDBJ databases">
        <authorList>
            <consortium name="Lawrence Berkeley National Laboratory"/>
            <person name="Ahrendt S."/>
            <person name="Sahu N."/>
            <person name="Indic B."/>
            <person name="Wong-Bajracharya J."/>
            <person name="Merenyi Z."/>
            <person name="Ke H.-M."/>
            <person name="Monk M."/>
            <person name="Kocsube S."/>
            <person name="Drula E."/>
            <person name="Lipzen A."/>
            <person name="Balint B."/>
            <person name="Henrissat B."/>
            <person name="Andreopoulos B."/>
            <person name="Martin F.M."/>
            <person name="Harder C.B."/>
            <person name="Rigling D."/>
            <person name="Ford K.L."/>
            <person name="Foster G.D."/>
            <person name="Pangilinan J."/>
            <person name="Papanicolaou A."/>
            <person name="Barry K."/>
            <person name="LaButti K."/>
            <person name="Viragh M."/>
            <person name="Koriabine M."/>
            <person name="Yan M."/>
            <person name="Riley R."/>
            <person name="Champramary S."/>
            <person name="Plett K.L."/>
            <person name="Tsai I.J."/>
            <person name="Slot J."/>
            <person name="Sipos G."/>
            <person name="Plett J."/>
            <person name="Nagy L.G."/>
            <person name="Grigoriev I.V."/>
        </authorList>
    </citation>
    <scope>NUCLEOTIDE SEQUENCE</scope>
    <source>
        <strain evidence="3">HWK02</strain>
    </source>
</reference>